<evidence type="ECO:0000313" key="1">
    <source>
        <dbReference type="EMBL" id="TNN63760.1"/>
    </source>
</evidence>
<comment type="caution">
    <text evidence="1">The sequence shown here is derived from an EMBL/GenBank/DDBJ whole genome shotgun (WGS) entry which is preliminary data.</text>
</comment>
<evidence type="ECO:0000313" key="2">
    <source>
        <dbReference type="Proteomes" id="UP000314294"/>
    </source>
</evidence>
<keyword evidence="2" id="KW-1185">Reference proteome</keyword>
<organism evidence="1 2">
    <name type="scientific">Liparis tanakae</name>
    <name type="common">Tanaka's snailfish</name>
    <dbReference type="NCBI Taxonomy" id="230148"/>
    <lineage>
        <taxon>Eukaryota</taxon>
        <taxon>Metazoa</taxon>
        <taxon>Chordata</taxon>
        <taxon>Craniata</taxon>
        <taxon>Vertebrata</taxon>
        <taxon>Euteleostomi</taxon>
        <taxon>Actinopterygii</taxon>
        <taxon>Neopterygii</taxon>
        <taxon>Teleostei</taxon>
        <taxon>Neoteleostei</taxon>
        <taxon>Acanthomorphata</taxon>
        <taxon>Eupercaria</taxon>
        <taxon>Perciformes</taxon>
        <taxon>Cottioidei</taxon>
        <taxon>Cottales</taxon>
        <taxon>Liparidae</taxon>
        <taxon>Liparis</taxon>
    </lineage>
</organism>
<proteinExistence type="predicted"/>
<accession>A0A4Z2HDZ1</accession>
<reference evidence="1 2" key="1">
    <citation type="submission" date="2019-03" db="EMBL/GenBank/DDBJ databases">
        <title>First draft genome of Liparis tanakae, snailfish: a comprehensive survey of snailfish specific genes.</title>
        <authorList>
            <person name="Kim W."/>
            <person name="Song I."/>
            <person name="Jeong J.-H."/>
            <person name="Kim D."/>
            <person name="Kim S."/>
            <person name="Ryu S."/>
            <person name="Song J.Y."/>
            <person name="Lee S.K."/>
        </authorList>
    </citation>
    <scope>NUCLEOTIDE SEQUENCE [LARGE SCALE GENOMIC DNA]</scope>
    <source>
        <tissue evidence="1">Muscle</tissue>
    </source>
</reference>
<protein>
    <submittedName>
        <fullName evidence="1">Uncharacterized protein</fullName>
    </submittedName>
</protein>
<dbReference type="Proteomes" id="UP000314294">
    <property type="component" value="Unassembled WGS sequence"/>
</dbReference>
<sequence>MEPGVSTTELLILLLQGYQNCCRLTTSQKRQGFGMIRPVLSDTRTLSPSSVNFHCTFVGFLVQPLRGYCPRPVGAEAVIFGHNHPGCHRQESGQPHGAAGGEQLASRWSLFLALCFRLALGGGSSCLGLSHIVELGLGLRLVAVHFKIPFCLCIFRPLG</sequence>
<name>A0A4Z2HDZ1_9TELE</name>
<dbReference type="AlphaFoldDB" id="A0A4Z2HDZ1"/>
<dbReference type="EMBL" id="SRLO01000266">
    <property type="protein sequence ID" value="TNN63760.1"/>
    <property type="molecule type" value="Genomic_DNA"/>
</dbReference>
<gene>
    <name evidence="1" type="ORF">EYF80_025962</name>
</gene>